<evidence type="ECO:0000259" key="2">
    <source>
        <dbReference type="Pfam" id="PF23674"/>
    </source>
</evidence>
<feature type="domain" description="RYYR-CCHC" evidence="2">
    <location>
        <begin position="95"/>
        <end position="138"/>
    </location>
</feature>
<dbReference type="EMBL" id="JBGFUD010001152">
    <property type="protein sequence ID" value="MFH4975839.1"/>
    <property type="molecule type" value="Genomic_DNA"/>
</dbReference>
<evidence type="ECO:0000313" key="4">
    <source>
        <dbReference type="Proteomes" id="UP001608902"/>
    </source>
</evidence>
<reference evidence="3 4" key="1">
    <citation type="submission" date="2024-08" db="EMBL/GenBank/DDBJ databases">
        <title>Gnathostoma spinigerum genome.</title>
        <authorList>
            <person name="Gonzalez-Bertolin B."/>
            <person name="Monzon S."/>
            <person name="Zaballos A."/>
            <person name="Jimenez P."/>
            <person name="Dekumyoy P."/>
            <person name="Varona S."/>
            <person name="Cuesta I."/>
            <person name="Sumanam S."/>
            <person name="Adisakwattana P."/>
            <person name="Gasser R.B."/>
            <person name="Hernandez-Gonzalez A."/>
            <person name="Young N.D."/>
            <person name="Perteguer M.J."/>
        </authorList>
    </citation>
    <scope>NUCLEOTIDE SEQUENCE [LARGE SCALE GENOMIC DNA]</scope>
    <source>
        <strain evidence="3">AL3</strain>
        <tissue evidence="3">Liver</tissue>
    </source>
</reference>
<organism evidence="3 4">
    <name type="scientific">Gnathostoma spinigerum</name>
    <dbReference type="NCBI Taxonomy" id="75299"/>
    <lineage>
        <taxon>Eukaryota</taxon>
        <taxon>Metazoa</taxon>
        <taxon>Ecdysozoa</taxon>
        <taxon>Nematoda</taxon>
        <taxon>Chromadorea</taxon>
        <taxon>Rhabditida</taxon>
        <taxon>Spirurina</taxon>
        <taxon>Gnathostomatomorpha</taxon>
        <taxon>Gnathostomatoidea</taxon>
        <taxon>Gnathostomatidae</taxon>
        <taxon>Gnathostoma</taxon>
    </lineage>
</organism>
<evidence type="ECO:0000313" key="3">
    <source>
        <dbReference type="EMBL" id="MFH4975839.1"/>
    </source>
</evidence>
<proteinExistence type="predicted"/>
<dbReference type="InterPro" id="IPR057001">
    <property type="entry name" value="RYYR-CCHC"/>
</dbReference>
<evidence type="ECO:0000256" key="1">
    <source>
        <dbReference type="SAM" id="MobiDB-lite"/>
    </source>
</evidence>
<dbReference type="AlphaFoldDB" id="A0ABD6E6W0"/>
<name>A0ABD6E6W0_9BILA</name>
<gene>
    <name evidence="3" type="ORF">AB6A40_002548</name>
</gene>
<protein>
    <recommendedName>
        <fullName evidence="2">RYYR-CCHC domain-containing protein</fullName>
    </recommendedName>
</protein>
<dbReference type="Proteomes" id="UP001608902">
    <property type="component" value="Unassembled WGS sequence"/>
</dbReference>
<accession>A0ABD6E6W0</accession>
<comment type="caution">
    <text evidence="3">The sequence shown here is derived from an EMBL/GenBank/DDBJ whole genome shotgun (WGS) entry which is preliminary data.</text>
</comment>
<sequence>MTTPPSLAAIVDEIIEEARKAPQQPETELCSKTSRRAQLKKSGESSANARKVKRELREPEKDFGKAIICRTNKGAMPALLYRSVLQPGRMCEFVFSDKGRYDDCMYYVCSDCKKLRKKGEKGEPVPRVKVVNGRFKSDPERTKNPHFCTFKTVGEALGHRERYALTQSLRIAPQKPSRAFSNALNAVGNRKDLSDEEKADMQKTICGGKGFKGIKRILEKAAHAAGYAPLRTRSIGVQTKNEMFLETEKQLQSAGVQTEFDMDPTRLYLTEHDQEVKNGGIMIAYEDSYRYW</sequence>
<dbReference type="Pfam" id="PF23674">
    <property type="entry name" value="RYYR-CCHC"/>
    <property type="match status" value="1"/>
</dbReference>
<feature type="region of interest" description="Disordered" evidence="1">
    <location>
        <begin position="20"/>
        <end position="57"/>
    </location>
</feature>
<keyword evidence="4" id="KW-1185">Reference proteome</keyword>